<reference evidence="2 3" key="1">
    <citation type="submission" date="2016-07" db="EMBL/GenBank/DDBJ databases">
        <title>Pervasive Adenine N6-methylation of Active Genes in Fungi.</title>
        <authorList>
            <consortium name="DOE Joint Genome Institute"/>
            <person name="Mondo S.J."/>
            <person name="Dannebaum R.O."/>
            <person name="Kuo R.C."/>
            <person name="Labutti K."/>
            <person name="Haridas S."/>
            <person name="Kuo A."/>
            <person name="Salamov A."/>
            <person name="Ahrendt S.R."/>
            <person name="Lipzen A."/>
            <person name="Sullivan W."/>
            <person name="Andreopoulos W.B."/>
            <person name="Clum A."/>
            <person name="Lindquist E."/>
            <person name="Daum C."/>
            <person name="Ramamoorthy G.K."/>
            <person name="Gryganskyi A."/>
            <person name="Culley D."/>
            <person name="Magnuson J.K."/>
            <person name="James T.Y."/>
            <person name="O'Malley M.A."/>
            <person name="Stajich J.E."/>
            <person name="Spatafora J.W."/>
            <person name="Visel A."/>
            <person name="Grigoriev I.V."/>
        </authorList>
    </citation>
    <scope>NUCLEOTIDE SEQUENCE [LARGE SCALE GENOMIC DNA]</scope>
    <source>
        <strain evidence="2 3">ATCC 12442</strain>
    </source>
</reference>
<protein>
    <submittedName>
        <fullName evidence="2">Uncharacterized protein</fullName>
    </submittedName>
</protein>
<accession>A0A1Y1VYV0</accession>
<dbReference type="AlphaFoldDB" id="A0A1Y1VYV0"/>
<keyword evidence="1" id="KW-1133">Transmembrane helix</keyword>
<sequence length="169" mass="18104">MRYRSPQAQLLILYGVFLINGCIPALTVRSATGIVSPEHRLEYAGTWKQQMTYGLSFIAGIFAVNLLGARVVLFFGGLCGILYAAGIICVHKYSIHGLLPCRHDSKQHWVCNGDAGSEHNGADVSAGAAEGARSGSVSDQPGAVPDIGRRYVQILRAARGATGTRRWCS</sequence>
<evidence type="ECO:0000313" key="3">
    <source>
        <dbReference type="Proteomes" id="UP000193922"/>
    </source>
</evidence>
<proteinExistence type="predicted"/>
<evidence type="ECO:0000313" key="2">
    <source>
        <dbReference type="EMBL" id="ORX66448.1"/>
    </source>
</evidence>
<feature type="transmembrane region" description="Helical" evidence="1">
    <location>
        <begin position="12"/>
        <end position="35"/>
    </location>
</feature>
<organism evidence="2 3">
    <name type="scientific">Linderina pennispora</name>
    <dbReference type="NCBI Taxonomy" id="61395"/>
    <lineage>
        <taxon>Eukaryota</taxon>
        <taxon>Fungi</taxon>
        <taxon>Fungi incertae sedis</taxon>
        <taxon>Zoopagomycota</taxon>
        <taxon>Kickxellomycotina</taxon>
        <taxon>Kickxellomycetes</taxon>
        <taxon>Kickxellales</taxon>
        <taxon>Kickxellaceae</taxon>
        <taxon>Linderina</taxon>
    </lineage>
</organism>
<dbReference type="EMBL" id="MCFD01000015">
    <property type="protein sequence ID" value="ORX66448.1"/>
    <property type="molecule type" value="Genomic_DNA"/>
</dbReference>
<name>A0A1Y1VYV0_9FUNG</name>
<keyword evidence="1" id="KW-0472">Membrane</keyword>
<evidence type="ECO:0000256" key="1">
    <source>
        <dbReference type="SAM" id="Phobius"/>
    </source>
</evidence>
<dbReference type="RefSeq" id="XP_040740436.1">
    <property type="nucleotide sequence ID" value="XM_040891913.1"/>
</dbReference>
<comment type="caution">
    <text evidence="2">The sequence shown here is derived from an EMBL/GenBank/DDBJ whole genome shotgun (WGS) entry which is preliminary data.</text>
</comment>
<keyword evidence="3" id="KW-1185">Reference proteome</keyword>
<gene>
    <name evidence="2" type="ORF">DL89DRAFT_63901</name>
</gene>
<dbReference type="GeneID" id="63808561"/>
<dbReference type="Proteomes" id="UP000193922">
    <property type="component" value="Unassembled WGS sequence"/>
</dbReference>
<keyword evidence="1" id="KW-0812">Transmembrane</keyword>
<feature type="transmembrane region" description="Helical" evidence="1">
    <location>
        <begin position="55"/>
        <end position="85"/>
    </location>
</feature>